<comment type="similarity">
    <text evidence="1 7">Belongs to the peptidase S24 family.</text>
</comment>
<evidence type="ECO:0000256" key="7">
    <source>
        <dbReference type="RuleBase" id="RU003991"/>
    </source>
</evidence>
<feature type="domain" description="Peptidase S24/S26A/S26B/S26C" evidence="8">
    <location>
        <begin position="57"/>
        <end position="162"/>
    </location>
</feature>
<dbReference type="InterPro" id="IPR050077">
    <property type="entry name" value="LexA_repressor"/>
</dbReference>
<evidence type="ECO:0000256" key="4">
    <source>
        <dbReference type="ARBA" id="ARBA00022813"/>
    </source>
</evidence>
<dbReference type="GO" id="GO:0016787">
    <property type="term" value="F:hydrolase activity"/>
    <property type="evidence" value="ECO:0007669"/>
    <property type="project" value="UniProtKB-KW"/>
</dbReference>
<dbReference type="KEGG" id="oat:OAN307_c37710"/>
<evidence type="ECO:0000313" key="9">
    <source>
        <dbReference type="EMBL" id="AGI69225.1"/>
    </source>
</evidence>
<dbReference type="InterPro" id="IPR006197">
    <property type="entry name" value="Peptidase_S24_LexA"/>
</dbReference>
<evidence type="ECO:0000313" key="10">
    <source>
        <dbReference type="Proteomes" id="UP000005307"/>
    </source>
</evidence>
<evidence type="ECO:0000259" key="8">
    <source>
        <dbReference type="Pfam" id="PF00717"/>
    </source>
</evidence>
<dbReference type="PRINTS" id="PR00726">
    <property type="entry name" value="LEXASERPTASE"/>
</dbReference>
<dbReference type="AlphaFoldDB" id="M9RHA8"/>
<dbReference type="Pfam" id="PF00717">
    <property type="entry name" value="Peptidase_S24"/>
    <property type="match status" value="1"/>
</dbReference>
<dbReference type="EMBL" id="CP003740">
    <property type="protein sequence ID" value="AGI69225.1"/>
    <property type="molecule type" value="Genomic_DNA"/>
</dbReference>
<protein>
    <submittedName>
        <fullName evidence="9">Peptidase S24 family protein</fullName>
    </submittedName>
</protein>
<organism evidence="9 10">
    <name type="scientific">Octadecabacter antarcticus 307</name>
    <dbReference type="NCBI Taxonomy" id="391626"/>
    <lineage>
        <taxon>Bacteria</taxon>
        <taxon>Pseudomonadati</taxon>
        <taxon>Pseudomonadota</taxon>
        <taxon>Alphaproteobacteria</taxon>
        <taxon>Rhodobacterales</taxon>
        <taxon>Roseobacteraceae</taxon>
        <taxon>Octadecabacter</taxon>
    </lineage>
</organism>
<evidence type="ECO:0000256" key="2">
    <source>
        <dbReference type="ARBA" id="ARBA00022763"/>
    </source>
</evidence>
<keyword evidence="6" id="KW-0742">SOS response</keyword>
<dbReference type="STRING" id="391626.OAN307_c37710"/>
<evidence type="ECO:0000256" key="5">
    <source>
        <dbReference type="ARBA" id="ARBA00023204"/>
    </source>
</evidence>
<dbReference type="GO" id="GO:0006281">
    <property type="term" value="P:DNA repair"/>
    <property type="evidence" value="ECO:0007669"/>
    <property type="project" value="UniProtKB-KW"/>
</dbReference>
<evidence type="ECO:0000256" key="3">
    <source>
        <dbReference type="ARBA" id="ARBA00022801"/>
    </source>
</evidence>
<dbReference type="InterPro" id="IPR015927">
    <property type="entry name" value="Peptidase_S24_S26A/B/C"/>
</dbReference>
<dbReference type="SUPFAM" id="SSF51306">
    <property type="entry name" value="LexA/Signal peptidase"/>
    <property type="match status" value="1"/>
</dbReference>
<gene>
    <name evidence="9" type="ORF">OAN307_c37710</name>
</gene>
<dbReference type="GO" id="GO:0003677">
    <property type="term" value="F:DNA binding"/>
    <property type="evidence" value="ECO:0007669"/>
    <property type="project" value="InterPro"/>
</dbReference>
<keyword evidence="10" id="KW-1185">Reference proteome</keyword>
<dbReference type="eggNOG" id="COG1974">
    <property type="taxonomic scope" value="Bacteria"/>
</dbReference>
<keyword evidence="5" id="KW-0234">DNA repair</keyword>
<dbReference type="CDD" id="cd06529">
    <property type="entry name" value="S24_LexA-like"/>
    <property type="match status" value="1"/>
</dbReference>
<reference evidence="9 10" key="1">
    <citation type="journal article" date="2013" name="PLoS ONE">
        <title>Poles Apart: Arctic and Antarctic Octadecabacter strains Share High Genome Plasticity and a New Type of Xanthorhodopsin.</title>
        <authorList>
            <person name="Vollmers J."/>
            <person name="Voget S."/>
            <person name="Dietrich S."/>
            <person name="Gollnow K."/>
            <person name="Smits M."/>
            <person name="Meyer K."/>
            <person name="Brinkhoff T."/>
            <person name="Simon M."/>
            <person name="Daniel R."/>
        </authorList>
    </citation>
    <scope>NUCLEOTIDE SEQUENCE [LARGE SCALE GENOMIC DNA]</scope>
    <source>
        <strain evidence="9 10">307</strain>
    </source>
</reference>
<evidence type="ECO:0000256" key="1">
    <source>
        <dbReference type="ARBA" id="ARBA00007484"/>
    </source>
</evidence>
<keyword evidence="2" id="KW-0227">DNA damage</keyword>
<accession>M9RHA8</accession>
<dbReference type="GO" id="GO:0009432">
    <property type="term" value="P:SOS response"/>
    <property type="evidence" value="ECO:0007669"/>
    <property type="project" value="UniProtKB-KW"/>
</dbReference>
<dbReference type="GO" id="GO:0006355">
    <property type="term" value="P:regulation of DNA-templated transcription"/>
    <property type="evidence" value="ECO:0007669"/>
    <property type="project" value="InterPro"/>
</dbReference>
<name>M9RHA8_9RHOB</name>
<dbReference type="HOGENOM" id="CLU_066192_0_0_5"/>
<dbReference type="PANTHER" id="PTHR33516">
    <property type="entry name" value="LEXA REPRESSOR"/>
    <property type="match status" value="1"/>
</dbReference>
<evidence type="ECO:0000256" key="6">
    <source>
        <dbReference type="ARBA" id="ARBA00023236"/>
    </source>
</evidence>
<proteinExistence type="inferred from homology"/>
<dbReference type="MEROPS" id="S24.003"/>
<dbReference type="Gene3D" id="2.10.109.10">
    <property type="entry name" value="Umud Fragment, subunit A"/>
    <property type="match status" value="1"/>
</dbReference>
<keyword evidence="4 7" id="KW-0068">Autocatalytic cleavage</keyword>
<dbReference type="InterPro" id="IPR036286">
    <property type="entry name" value="LexA/Signal_pep-like_sf"/>
</dbReference>
<dbReference type="Proteomes" id="UP000005307">
    <property type="component" value="Chromosome"/>
</dbReference>
<dbReference type="InterPro" id="IPR039418">
    <property type="entry name" value="LexA-like"/>
</dbReference>
<dbReference type="PANTHER" id="PTHR33516:SF2">
    <property type="entry name" value="LEXA REPRESSOR-RELATED"/>
    <property type="match status" value="1"/>
</dbReference>
<sequence length="172" mass="19148">MLAGRPFDIFDDLLARAFACSSCLSHVPLLSGYDEPTTLSYQICLFGPRSADVRQFPSPAGDDLEDEIDPISWVVRHPSSTFWRRVEGDCLWDAGIRDGDIIAVDRAGKRRVGRAVLAVVEGAVTAKMLRKRDGRYFLAPANSKESFPDIELTEDSEIWGVIAGVVRRYDLE</sequence>
<keyword evidence="3 7" id="KW-0378">Hydrolase</keyword>